<dbReference type="Proteomes" id="UP001320898">
    <property type="component" value="Unassembled WGS sequence"/>
</dbReference>
<evidence type="ECO:0008006" key="7">
    <source>
        <dbReference type="Google" id="ProtNLM"/>
    </source>
</evidence>
<evidence type="ECO:0000313" key="6">
    <source>
        <dbReference type="Proteomes" id="UP001320898"/>
    </source>
</evidence>
<dbReference type="InterPro" id="IPR018389">
    <property type="entry name" value="DctP_fam"/>
</dbReference>
<dbReference type="InterPro" id="IPR038404">
    <property type="entry name" value="TRAP_DctP_sf"/>
</dbReference>
<proteinExistence type="inferred from homology"/>
<feature type="chain" id="PRO_5043352638" description="TRAP-type C4-dicarboxylate transport system, substrate-binding protein" evidence="4">
    <location>
        <begin position="28"/>
        <end position="371"/>
    </location>
</feature>
<dbReference type="Gene3D" id="3.40.190.170">
    <property type="entry name" value="Bacterial extracellular solute-binding protein, family 7"/>
    <property type="match status" value="1"/>
</dbReference>
<evidence type="ECO:0000313" key="5">
    <source>
        <dbReference type="EMBL" id="MCT8973937.1"/>
    </source>
</evidence>
<protein>
    <recommendedName>
        <fullName evidence="7">TRAP-type C4-dicarboxylate transport system, substrate-binding protein</fullName>
    </recommendedName>
</protein>
<comment type="similarity">
    <text evidence="1">Belongs to the bacterial solute-binding protein 7 family.</text>
</comment>
<dbReference type="GO" id="GO:0055085">
    <property type="term" value="P:transmembrane transport"/>
    <property type="evidence" value="ECO:0007669"/>
    <property type="project" value="InterPro"/>
</dbReference>
<reference evidence="5 6" key="1">
    <citation type="submission" date="2022-04" db="EMBL/GenBank/DDBJ databases">
        <authorList>
            <person name="Ye Y.-Q."/>
            <person name="Du Z.-J."/>
        </authorList>
    </citation>
    <scope>NUCLEOTIDE SEQUENCE [LARGE SCALE GENOMIC DNA]</scope>
    <source>
        <strain evidence="5 6">A6E488</strain>
    </source>
</reference>
<keyword evidence="2" id="KW-0813">Transport</keyword>
<sequence>MRNSLSRAIACVSACCAVLLAAPVSQAEDLQRVTIRVSADIPGPPFPTALAMERFKELVEEAFPEGSEVRNFYAGSLYKDADAMAALSEGNLEMGWLLAGKTASVDSWLGMVVQPGVLTTVAAVHELENLETGKMLLERLRERHNIEPFGFSDLSFSLGIAGKNRLLALDSMQGSKIRTFAPAINPAVESWGANPVVMGFGDVPSALESGVLDGVVTSIGAWRSISEQTPYFTIAGIGTITFDSYWVGASGDWWAGLNEPTRNKLAEFVAEAMQFHDELSWCNDRFSIEAFAAKSLSDPGIYAAGADEARPLQEAIGTNVAEFLKKDLPDEADTWIDRYLEEGREASKRLGPGTDPLEKLDCAQYRDMLKG</sequence>
<comment type="caution">
    <text evidence="5">The sequence shown here is derived from an EMBL/GenBank/DDBJ whole genome shotgun (WGS) entry which is preliminary data.</text>
</comment>
<evidence type="ECO:0000256" key="1">
    <source>
        <dbReference type="ARBA" id="ARBA00009023"/>
    </source>
</evidence>
<dbReference type="PANTHER" id="PTHR33376">
    <property type="match status" value="1"/>
</dbReference>
<feature type="signal peptide" evidence="4">
    <location>
        <begin position="1"/>
        <end position="27"/>
    </location>
</feature>
<accession>A0AAW5R161</accession>
<dbReference type="EMBL" id="JALIDZ010000009">
    <property type="protein sequence ID" value="MCT8973937.1"/>
    <property type="molecule type" value="Genomic_DNA"/>
</dbReference>
<dbReference type="AlphaFoldDB" id="A0AAW5R161"/>
<evidence type="ECO:0000256" key="3">
    <source>
        <dbReference type="ARBA" id="ARBA00022729"/>
    </source>
</evidence>
<organism evidence="5 6">
    <name type="scientific">Microbaculum marinisediminis</name>
    <dbReference type="NCBI Taxonomy" id="2931392"/>
    <lineage>
        <taxon>Bacteria</taxon>
        <taxon>Pseudomonadati</taxon>
        <taxon>Pseudomonadota</taxon>
        <taxon>Alphaproteobacteria</taxon>
        <taxon>Hyphomicrobiales</taxon>
        <taxon>Tepidamorphaceae</taxon>
        <taxon>Microbaculum</taxon>
    </lineage>
</organism>
<evidence type="ECO:0000256" key="4">
    <source>
        <dbReference type="SAM" id="SignalP"/>
    </source>
</evidence>
<evidence type="ECO:0000256" key="2">
    <source>
        <dbReference type="ARBA" id="ARBA00022448"/>
    </source>
</evidence>
<name>A0AAW5R161_9HYPH</name>
<dbReference type="Pfam" id="PF03480">
    <property type="entry name" value="DctP"/>
    <property type="match status" value="1"/>
</dbReference>
<dbReference type="RefSeq" id="WP_261617518.1">
    <property type="nucleotide sequence ID" value="NZ_JALIDZ010000009.1"/>
</dbReference>
<keyword evidence="6" id="KW-1185">Reference proteome</keyword>
<dbReference type="PANTHER" id="PTHR33376:SF7">
    <property type="entry name" value="C4-DICARBOXYLATE-BINDING PROTEIN DCTB"/>
    <property type="match status" value="1"/>
</dbReference>
<gene>
    <name evidence="5" type="ORF">MUB46_18885</name>
</gene>
<keyword evidence="3 4" id="KW-0732">Signal</keyword>